<dbReference type="EMBL" id="FLUM01000001">
    <property type="protein sequence ID" value="SBV93481.1"/>
    <property type="molecule type" value="Genomic_DNA"/>
</dbReference>
<dbReference type="PROSITE" id="PS51186">
    <property type="entry name" value="GNAT"/>
    <property type="match status" value="1"/>
</dbReference>
<feature type="domain" description="N-acetyltransferase" evidence="2">
    <location>
        <begin position="10"/>
        <end position="163"/>
    </location>
</feature>
<dbReference type="RefSeq" id="WP_296938767.1">
    <property type="nucleotide sequence ID" value="NZ_LT599032.1"/>
</dbReference>
<dbReference type="Pfam" id="PF13523">
    <property type="entry name" value="Acetyltransf_8"/>
    <property type="match status" value="1"/>
</dbReference>
<keyword evidence="1" id="KW-0046">Antibiotic resistance</keyword>
<dbReference type="InterPro" id="IPR000182">
    <property type="entry name" value="GNAT_dom"/>
</dbReference>
<evidence type="ECO:0000313" key="3">
    <source>
        <dbReference type="EMBL" id="SBV93481.1"/>
    </source>
</evidence>
<dbReference type="PANTHER" id="PTHR31438:SF1">
    <property type="entry name" value="LYSINE N-ACYLTRANSFERASE C17G9.06C-RELATED"/>
    <property type="match status" value="1"/>
</dbReference>
<name>A0A212J211_9BACT</name>
<accession>A0A212J211</accession>
<proteinExistence type="predicted"/>
<dbReference type="GO" id="GO:0046677">
    <property type="term" value="P:response to antibiotic"/>
    <property type="evidence" value="ECO:0007669"/>
    <property type="project" value="UniProtKB-KW"/>
</dbReference>
<organism evidence="3">
    <name type="scientific">uncultured Dysgonomonas sp</name>
    <dbReference type="NCBI Taxonomy" id="206096"/>
    <lineage>
        <taxon>Bacteria</taxon>
        <taxon>Pseudomonadati</taxon>
        <taxon>Bacteroidota</taxon>
        <taxon>Bacteroidia</taxon>
        <taxon>Bacteroidales</taxon>
        <taxon>Dysgonomonadaceae</taxon>
        <taxon>Dysgonomonas</taxon>
        <taxon>environmental samples</taxon>
    </lineage>
</organism>
<evidence type="ECO:0000256" key="1">
    <source>
        <dbReference type="ARBA" id="ARBA00023251"/>
    </source>
</evidence>
<dbReference type="SUPFAM" id="SSF55729">
    <property type="entry name" value="Acyl-CoA N-acyltransferases (Nat)"/>
    <property type="match status" value="1"/>
</dbReference>
<dbReference type="PANTHER" id="PTHR31438">
    <property type="entry name" value="LYSINE N-ACYLTRANSFERASE C17G9.06C-RELATED"/>
    <property type="match status" value="1"/>
</dbReference>
<sequence length="163" mass="19381">MTETNKQDMIILQPVRDEDIPMIKKWLHKEYILKWYHEPDEWIREIEERNGEFAFLNHYIVYQGNTPFAFCQYYDCYDAQEEWYVVDAPQKTFSIDYLIGESHYLGKGYGKAIVNALINKIKSHEGAQEIVVEPEKENIQSCKTLLSCGFIFNDDKQYYSINL</sequence>
<dbReference type="InterPro" id="IPR016181">
    <property type="entry name" value="Acyl_CoA_acyltransferase"/>
</dbReference>
<dbReference type="GO" id="GO:0016410">
    <property type="term" value="F:N-acyltransferase activity"/>
    <property type="evidence" value="ECO:0007669"/>
    <property type="project" value="TreeGrafter"/>
</dbReference>
<reference evidence="3" key="1">
    <citation type="submission" date="2016-04" db="EMBL/GenBank/DDBJ databases">
        <authorList>
            <person name="Evans L.H."/>
            <person name="Alamgir A."/>
            <person name="Owens N."/>
            <person name="Weber N.D."/>
            <person name="Virtaneva K."/>
            <person name="Barbian K."/>
            <person name="Babar A."/>
            <person name="Rosenke K."/>
        </authorList>
    </citation>
    <scope>NUCLEOTIDE SEQUENCE</scope>
    <source>
        <strain evidence="3">86-1</strain>
    </source>
</reference>
<protein>
    <recommendedName>
        <fullName evidence="2">N-acetyltransferase domain-containing protein</fullName>
    </recommendedName>
</protein>
<dbReference type="Gene3D" id="3.40.630.30">
    <property type="match status" value="1"/>
</dbReference>
<evidence type="ECO:0000259" key="2">
    <source>
        <dbReference type="PROSITE" id="PS51186"/>
    </source>
</evidence>
<dbReference type="CDD" id="cd04301">
    <property type="entry name" value="NAT_SF"/>
    <property type="match status" value="1"/>
</dbReference>
<gene>
    <name evidence="3" type="ORF">KL86DYS1_10878</name>
</gene>
<dbReference type="AlphaFoldDB" id="A0A212J211"/>